<dbReference type="InterPro" id="IPR017441">
    <property type="entry name" value="Protein_kinase_ATP_BS"/>
</dbReference>
<dbReference type="PROSITE" id="PS00107">
    <property type="entry name" value="PROTEIN_KINASE_ATP"/>
    <property type="match status" value="1"/>
</dbReference>
<name>A0A9N9EYL3_FUNMO</name>
<dbReference type="Gene3D" id="3.30.200.20">
    <property type="entry name" value="Phosphorylase Kinase, domain 1"/>
    <property type="match status" value="1"/>
</dbReference>
<dbReference type="AlphaFoldDB" id="A0A9N9EYL3"/>
<dbReference type="Pfam" id="PF20713">
    <property type="entry name" value="DUF6826"/>
    <property type="match status" value="1"/>
</dbReference>
<evidence type="ECO:0000313" key="4">
    <source>
        <dbReference type="Proteomes" id="UP000789375"/>
    </source>
</evidence>
<comment type="caution">
    <text evidence="3">The sequence shown here is derived from an EMBL/GenBank/DDBJ whole genome shotgun (WGS) entry which is preliminary data.</text>
</comment>
<evidence type="ECO:0000256" key="1">
    <source>
        <dbReference type="PROSITE-ProRule" id="PRU10141"/>
    </source>
</evidence>
<dbReference type="Proteomes" id="UP000789375">
    <property type="component" value="Unassembled WGS sequence"/>
</dbReference>
<feature type="domain" description="DUF6826" evidence="2">
    <location>
        <begin position="156"/>
        <end position="215"/>
    </location>
</feature>
<evidence type="ECO:0000313" key="3">
    <source>
        <dbReference type="EMBL" id="CAG8498899.1"/>
    </source>
</evidence>
<reference evidence="3" key="1">
    <citation type="submission" date="2021-06" db="EMBL/GenBank/DDBJ databases">
        <authorList>
            <person name="Kallberg Y."/>
            <person name="Tangrot J."/>
            <person name="Rosling A."/>
        </authorList>
    </citation>
    <scope>NUCLEOTIDE SEQUENCE</scope>
    <source>
        <strain evidence="3">87-6 pot B 2015</strain>
    </source>
</reference>
<keyword evidence="4" id="KW-1185">Reference proteome</keyword>
<protein>
    <submittedName>
        <fullName evidence="3">8423_t:CDS:1</fullName>
    </submittedName>
</protein>
<sequence>MDALTTLRTEFKRLGFTQNELASLRKYFIQNNLAYGIGQMSLSIGSVSANTPILSEVVQAVKENLAIRKEYSEIMKRSLDVLIRIEKRHNRDPELPNSVTRAKVYKSIVFNKVQFDYFLAETNSYLGVLASPVATYIQNNPMTQAMTEKQVQKWFKDPDLSIFDIDDISNGAYNTIVVQTILELKKHKRSIGFSDEEKGLLMDYLHILVEQQPLRRTLVSIKNTKTGLRLFNTLIYRNSGYVKICGPTSVDFVTPVSSSRTKTIKIRLEEFLGEGSSAKVYKINWNDRSAAIKIFSDNNLKNEAEILKGRIYSNSVYHRDVRPSNIMLETEIVPYKGTTTYASPFILENEMGNYVPKPADDLHSFVRTMYVLRNPLKKPDLASSSTQAIRDYWNSELNDRALWKEMLNAADNN</sequence>
<gene>
    <name evidence="3" type="ORF">FMOSSE_LOCUS3931</name>
</gene>
<dbReference type="InterPro" id="IPR049229">
    <property type="entry name" value="DUF6826"/>
</dbReference>
<keyword evidence="1" id="KW-0547">Nucleotide-binding</keyword>
<accession>A0A9N9EYL3</accession>
<proteinExistence type="predicted"/>
<keyword evidence="1" id="KW-0067">ATP-binding</keyword>
<dbReference type="SUPFAM" id="SSF56112">
    <property type="entry name" value="Protein kinase-like (PK-like)"/>
    <property type="match status" value="1"/>
</dbReference>
<evidence type="ECO:0000259" key="2">
    <source>
        <dbReference type="Pfam" id="PF20713"/>
    </source>
</evidence>
<organism evidence="3 4">
    <name type="scientific">Funneliformis mosseae</name>
    <name type="common">Endomycorrhizal fungus</name>
    <name type="synonym">Glomus mosseae</name>
    <dbReference type="NCBI Taxonomy" id="27381"/>
    <lineage>
        <taxon>Eukaryota</taxon>
        <taxon>Fungi</taxon>
        <taxon>Fungi incertae sedis</taxon>
        <taxon>Mucoromycota</taxon>
        <taxon>Glomeromycotina</taxon>
        <taxon>Glomeromycetes</taxon>
        <taxon>Glomerales</taxon>
        <taxon>Glomeraceae</taxon>
        <taxon>Funneliformis</taxon>
    </lineage>
</organism>
<dbReference type="GO" id="GO:0005524">
    <property type="term" value="F:ATP binding"/>
    <property type="evidence" value="ECO:0007669"/>
    <property type="project" value="UniProtKB-UniRule"/>
</dbReference>
<feature type="binding site" evidence="1">
    <location>
        <position position="293"/>
    </location>
    <ligand>
        <name>ATP</name>
        <dbReference type="ChEBI" id="CHEBI:30616"/>
    </ligand>
</feature>
<dbReference type="EMBL" id="CAJVPP010000627">
    <property type="protein sequence ID" value="CAG8498899.1"/>
    <property type="molecule type" value="Genomic_DNA"/>
</dbReference>
<dbReference type="InterPro" id="IPR011009">
    <property type="entry name" value="Kinase-like_dom_sf"/>
</dbReference>